<feature type="chain" id="PRO_5012645791" evidence="1">
    <location>
        <begin position="23"/>
        <end position="79"/>
    </location>
</feature>
<evidence type="ECO:0000313" key="2">
    <source>
        <dbReference type="EMBL" id="SBV94165.1"/>
    </source>
</evidence>
<dbReference type="EMBL" id="FLUL01000001">
    <property type="protein sequence ID" value="SBV94165.1"/>
    <property type="molecule type" value="Genomic_DNA"/>
</dbReference>
<proteinExistence type="predicted"/>
<name>A0A212J4R2_9BACT</name>
<dbReference type="RefSeq" id="WP_135104419.1">
    <property type="nucleotide sequence ID" value="NZ_CABTJG010000016.1"/>
</dbReference>
<accession>A0A212J4R2</accession>
<organism evidence="2">
    <name type="scientific">uncultured Dysgonomonas sp</name>
    <dbReference type="NCBI Taxonomy" id="206096"/>
    <lineage>
        <taxon>Bacteria</taxon>
        <taxon>Pseudomonadati</taxon>
        <taxon>Bacteroidota</taxon>
        <taxon>Bacteroidia</taxon>
        <taxon>Bacteroidales</taxon>
        <taxon>Dysgonomonadaceae</taxon>
        <taxon>Dysgonomonas</taxon>
        <taxon>environmental samples</taxon>
    </lineage>
</organism>
<protein>
    <submittedName>
        <fullName evidence="2">Uncharacterized protein</fullName>
    </submittedName>
</protein>
<gene>
    <name evidence="2" type="ORF">KL86DYS2_10679</name>
</gene>
<keyword evidence="1" id="KW-0732">Signal</keyword>
<reference evidence="2" key="1">
    <citation type="submission" date="2016-04" db="EMBL/GenBank/DDBJ databases">
        <authorList>
            <person name="Evans L.H."/>
            <person name="Alamgir A."/>
            <person name="Owens N."/>
            <person name="Weber N.D."/>
            <person name="Virtaneva K."/>
            <person name="Barbian K."/>
            <person name="Babar A."/>
            <person name="Rosenke K."/>
        </authorList>
    </citation>
    <scope>NUCLEOTIDE SEQUENCE</scope>
    <source>
        <strain evidence="2">86-2</strain>
    </source>
</reference>
<dbReference type="AlphaFoldDB" id="A0A212J4R2"/>
<feature type="signal peptide" evidence="1">
    <location>
        <begin position="1"/>
        <end position="22"/>
    </location>
</feature>
<evidence type="ECO:0000256" key="1">
    <source>
        <dbReference type="SAM" id="SignalP"/>
    </source>
</evidence>
<sequence length="79" mass="8506">MKKMIMSAIMCLALIASTSVMAQDKAPKKDCPKSKTECTKDGEKKACCKDKAAADKKACTKDGEKKACCKDKAATDKKK</sequence>